<evidence type="ECO:0000256" key="2">
    <source>
        <dbReference type="SAM" id="Phobius"/>
    </source>
</evidence>
<feature type="domain" description="Di19 zinc-binding" evidence="3">
    <location>
        <begin position="77"/>
        <end position="109"/>
    </location>
</feature>
<feature type="transmembrane region" description="Helical" evidence="2">
    <location>
        <begin position="227"/>
        <end position="245"/>
    </location>
</feature>
<keyword evidence="6" id="KW-1185">Reference proteome</keyword>
<dbReference type="EMBL" id="JABFAB010000007">
    <property type="protein sequence ID" value="MBA0652875.1"/>
    <property type="molecule type" value="Genomic_DNA"/>
</dbReference>
<evidence type="ECO:0000259" key="4">
    <source>
        <dbReference type="Pfam" id="PF14571"/>
    </source>
</evidence>
<dbReference type="Pfam" id="PF05605">
    <property type="entry name" value="zf-Di19"/>
    <property type="match status" value="1"/>
</dbReference>
<keyword evidence="2" id="KW-0812">Transmembrane</keyword>
<reference evidence="5 6" key="1">
    <citation type="journal article" date="2019" name="Genome Biol. Evol.">
        <title>Insights into the evolution of the New World diploid cottons (Gossypium, subgenus Houzingenia) based on genome sequencing.</title>
        <authorList>
            <person name="Grover C.E."/>
            <person name="Arick M.A. 2nd"/>
            <person name="Thrash A."/>
            <person name="Conover J.L."/>
            <person name="Sanders W.S."/>
            <person name="Peterson D.G."/>
            <person name="Frelichowski J.E."/>
            <person name="Scheffler J.A."/>
            <person name="Scheffler B.E."/>
            <person name="Wendel J.F."/>
        </authorList>
    </citation>
    <scope>NUCLEOTIDE SEQUENCE [LARGE SCALE GENOMIC DNA]</scope>
    <source>
        <strain evidence="5">57</strain>
        <tissue evidence="5">Leaf</tissue>
    </source>
</reference>
<comment type="similarity">
    <text evidence="1">Belongs to the Di19 family.</text>
</comment>
<dbReference type="PANTHER" id="PTHR31875:SF25">
    <property type="entry name" value="PROTEIN DEHYDRATION-INDUCED 19 HOMOLOG 2"/>
    <property type="match status" value="1"/>
</dbReference>
<name>A0A7J8UQU3_9ROSI</name>
<dbReference type="PANTHER" id="PTHR31875">
    <property type="entry name" value="PROTEIN DEHYDRATION-INDUCED 19"/>
    <property type="match status" value="1"/>
</dbReference>
<sequence length="301" mass="34529">ENLRSSRVGFFRFYNQPQLQFTVLSKFQWRTILGALPSQLHPGAINPLLNPKVFLILEADLCIDFEEIEEDDELMTEYPCPYCSEDFDLLGLCCHIDEEHHLEAGYGVCDAPPFWISVHELCSLTNDYSNHKLDFGKGDSYSTLSSLRKELHDAHYQSLLSRSWSSLSSSNTAPDPLLSFLYSAPPADSSESVQPVTPTEVTMEEKGSNENILEKLMLSSAVNGTGIWFYLPVFLPVVITLKAFFPFTEYKFMIVLWCAEMLTRRHCQIRSTRRRQIGVNLYKGYYYPPSLMVAYNQDRKE</sequence>
<protein>
    <recommendedName>
        <fullName evidence="7">Drought induced 19 protein type zinc-binding domain-containing protein</fullName>
    </recommendedName>
</protein>
<dbReference type="AlphaFoldDB" id="A0A7J8UQU3"/>
<dbReference type="Proteomes" id="UP000593573">
    <property type="component" value="Unassembled WGS sequence"/>
</dbReference>
<accession>A0A7J8UQU3</accession>
<feature type="non-terminal residue" evidence="5">
    <location>
        <position position="1"/>
    </location>
</feature>
<dbReference type="Pfam" id="PF14571">
    <property type="entry name" value="Di19_C"/>
    <property type="match status" value="1"/>
</dbReference>
<gene>
    <name evidence="5" type="ORF">Goklo_020101</name>
</gene>
<dbReference type="OrthoDB" id="6270329at2759"/>
<dbReference type="InterPro" id="IPR027935">
    <property type="entry name" value="Di19_C"/>
</dbReference>
<dbReference type="InterPro" id="IPR033347">
    <property type="entry name" value="Di19"/>
</dbReference>
<evidence type="ECO:0000313" key="6">
    <source>
        <dbReference type="Proteomes" id="UP000593573"/>
    </source>
</evidence>
<evidence type="ECO:0000256" key="1">
    <source>
        <dbReference type="ARBA" id="ARBA00007109"/>
    </source>
</evidence>
<organism evidence="5 6">
    <name type="scientific">Gossypium klotzschianum</name>
    <dbReference type="NCBI Taxonomy" id="34286"/>
    <lineage>
        <taxon>Eukaryota</taxon>
        <taxon>Viridiplantae</taxon>
        <taxon>Streptophyta</taxon>
        <taxon>Embryophyta</taxon>
        <taxon>Tracheophyta</taxon>
        <taxon>Spermatophyta</taxon>
        <taxon>Magnoliopsida</taxon>
        <taxon>eudicotyledons</taxon>
        <taxon>Gunneridae</taxon>
        <taxon>Pentapetalae</taxon>
        <taxon>rosids</taxon>
        <taxon>malvids</taxon>
        <taxon>Malvales</taxon>
        <taxon>Malvaceae</taxon>
        <taxon>Malvoideae</taxon>
        <taxon>Gossypium</taxon>
    </lineage>
</organism>
<evidence type="ECO:0000259" key="3">
    <source>
        <dbReference type="Pfam" id="PF05605"/>
    </source>
</evidence>
<feature type="domain" description="Di19 C-terminal" evidence="4">
    <location>
        <begin position="144"/>
        <end position="217"/>
    </location>
</feature>
<comment type="caution">
    <text evidence="5">The sequence shown here is derived from an EMBL/GenBank/DDBJ whole genome shotgun (WGS) entry which is preliminary data.</text>
</comment>
<dbReference type="InterPro" id="IPR008598">
    <property type="entry name" value="Di19_Zn-bd"/>
</dbReference>
<evidence type="ECO:0000313" key="5">
    <source>
        <dbReference type="EMBL" id="MBA0652875.1"/>
    </source>
</evidence>
<keyword evidence="2" id="KW-1133">Transmembrane helix</keyword>
<proteinExistence type="inferred from homology"/>
<keyword evidence="2" id="KW-0472">Membrane</keyword>
<evidence type="ECO:0008006" key="7">
    <source>
        <dbReference type="Google" id="ProtNLM"/>
    </source>
</evidence>